<dbReference type="AlphaFoldDB" id="A0A9K3NF98"/>
<keyword evidence="2" id="KW-1185">Reference proteome</keyword>
<evidence type="ECO:0000313" key="2">
    <source>
        <dbReference type="Proteomes" id="UP000215914"/>
    </source>
</evidence>
<proteinExistence type="predicted"/>
<comment type="caution">
    <text evidence="1">The sequence shown here is derived from an EMBL/GenBank/DDBJ whole genome shotgun (WGS) entry which is preliminary data.</text>
</comment>
<evidence type="ECO:0000313" key="1">
    <source>
        <dbReference type="EMBL" id="KAF5798154.1"/>
    </source>
</evidence>
<name>A0A9K3NF98_HELAN</name>
<dbReference type="EMBL" id="MNCJ02000322">
    <property type="protein sequence ID" value="KAF5798154.1"/>
    <property type="molecule type" value="Genomic_DNA"/>
</dbReference>
<protein>
    <submittedName>
        <fullName evidence="1">Uncharacterized protein</fullName>
    </submittedName>
</protein>
<dbReference type="Proteomes" id="UP000215914">
    <property type="component" value="Unassembled WGS sequence"/>
</dbReference>
<sequence>MKSNTELGFSSNVGVLKVGSRLFFIEEKGEVEKESQTCPEMRFRVSSQR</sequence>
<reference evidence="1" key="1">
    <citation type="journal article" date="2017" name="Nature">
        <title>The sunflower genome provides insights into oil metabolism, flowering and Asterid evolution.</title>
        <authorList>
            <person name="Badouin H."/>
            <person name="Gouzy J."/>
            <person name="Grassa C.J."/>
            <person name="Murat F."/>
            <person name="Staton S.E."/>
            <person name="Cottret L."/>
            <person name="Lelandais-Briere C."/>
            <person name="Owens G.L."/>
            <person name="Carrere S."/>
            <person name="Mayjonade B."/>
            <person name="Legrand L."/>
            <person name="Gill N."/>
            <person name="Kane N.C."/>
            <person name="Bowers J.E."/>
            <person name="Hubner S."/>
            <person name="Bellec A."/>
            <person name="Berard A."/>
            <person name="Berges H."/>
            <person name="Blanchet N."/>
            <person name="Boniface M.C."/>
            <person name="Brunel D."/>
            <person name="Catrice O."/>
            <person name="Chaidir N."/>
            <person name="Claudel C."/>
            <person name="Donnadieu C."/>
            <person name="Faraut T."/>
            <person name="Fievet G."/>
            <person name="Helmstetter N."/>
            <person name="King M."/>
            <person name="Knapp S.J."/>
            <person name="Lai Z."/>
            <person name="Le Paslier M.C."/>
            <person name="Lippi Y."/>
            <person name="Lorenzon L."/>
            <person name="Mandel J.R."/>
            <person name="Marage G."/>
            <person name="Marchand G."/>
            <person name="Marquand E."/>
            <person name="Bret-Mestries E."/>
            <person name="Morien E."/>
            <person name="Nambeesan S."/>
            <person name="Nguyen T."/>
            <person name="Pegot-Espagnet P."/>
            <person name="Pouilly N."/>
            <person name="Raftis F."/>
            <person name="Sallet E."/>
            <person name="Schiex T."/>
            <person name="Thomas J."/>
            <person name="Vandecasteele C."/>
            <person name="Vares D."/>
            <person name="Vear F."/>
            <person name="Vautrin S."/>
            <person name="Crespi M."/>
            <person name="Mangin B."/>
            <person name="Burke J.M."/>
            <person name="Salse J."/>
            <person name="Munos S."/>
            <person name="Vincourt P."/>
            <person name="Rieseberg L.H."/>
            <person name="Langlade N.B."/>
        </authorList>
    </citation>
    <scope>NUCLEOTIDE SEQUENCE</scope>
    <source>
        <tissue evidence="1">Leaves</tissue>
    </source>
</reference>
<gene>
    <name evidence="1" type="ORF">HanXRQr2_Chr07g0289491</name>
</gene>
<dbReference type="Gramene" id="mRNA:HanXRQr2_Chr07g0289491">
    <property type="protein sequence ID" value="mRNA:HanXRQr2_Chr07g0289491"/>
    <property type="gene ID" value="HanXRQr2_Chr07g0289491"/>
</dbReference>
<organism evidence="1 2">
    <name type="scientific">Helianthus annuus</name>
    <name type="common">Common sunflower</name>
    <dbReference type="NCBI Taxonomy" id="4232"/>
    <lineage>
        <taxon>Eukaryota</taxon>
        <taxon>Viridiplantae</taxon>
        <taxon>Streptophyta</taxon>
        <taxon>Embryophyta</taxon>
        <taxon>Tracheophyta</taxon>
        <taxon>Spermatophyta</taxon>
        <taxon>Magnoliopsida</taxon>
        <taxon>eudicotyledons</taxon>
        <taxon>Gunneridae</taxon>
        <taxon>Pentapetalae</taxon>
        <taxon>asterids</taxon>
        <taxon>campanulids</taxon>
        <taxon>Asterales</taxon>
        <taxon>Asteraceae</taxon>
        <taxon>Asteroideae</taxon>
        <taxon>Heliantheae alliance</taxon>
        <taxon>Heliantheae</taxon>
        <taxon>Helianthus</taxon>
    </lineage>
</organism>
<accession>A0A9K3NF98</accession>
<reference evidence="1" key="2">
    <citation type="submission" date="2020-06" db="EMBL/GenBank/DDBJ databases">
        <title>Helianthus annuus Genome sequencing and assembly Release 2.</title>
        <authorList>
            <person name="Gouzy J."/>
            <person name="Langlade N."/>
            <person name="Munos S."/>
        </authorList>
    </citation>
    <scope>NUCLEOTIDE SEQUENCE</scope>
    <source>
        <tissue evidence="1">Leaves</tissue>
    </source>
</reference>